<sequence length="144" mass="15994">KVKRKALNADGGMRSVDAHGEVIVSNTSQRSNERHQMGLRPTLPTPPPPCHPGLASDLRVDGTIMGRFASLCPRPKIYPSVHTYESIRSQGWSFAKFQVDLSEMRMKNQVSQIACCLIFLLNFPYTDVNLPILTVMNHQSAGLC</sequence>
<feature type="region of interest" description="Disordered" evidence="1">
    <location>
        <begin position="27"/>
        <end position="50"/>
    </location>
</feature>
<evidence type="ECO:0000313" key="3">
    <source>
        <dbReference type="Proteomes" id="UP000708208"/>
    </source>
</evidence>
<reference evidence="2" key="1">
    <citation type="submission" date="2021-06" db="EMBL/GenBank/DDBJ databases">
        <authorList>
            <person name="Hodson N. C."/>
            <person name="Mongue J. A."/>
            <person name="Jaron S. K."/>
        </authorList>
    </citation>
    <scope>NUCLEOTIDE SEQUENCE</scope>
</reference>
<comment type="caution">
    <text evidence="2">The sequence shown here is derived from an EMBL/GenBank/DDBJ whole genome shotgun (WGS) entry which is preliminary data.</text>
</comment>
<name>A0A8J2P6W5_9HEXA</name>
<dbReference type="Proteomes" id="UP000708208">
    <property type="component" value="Unassembled WGS sequence"/>
</dbReference>
<dbReference type="AlphaFoldDB" id="A0A8J2P6W5"/>
<accession>A0A8J2P6W5</accession>
<organism evidence="2 3">
    <name type="scientific">Allacma fusca</name>
    <dbReference type="NCBI Taxonomy" id="39272"/>
    <lineage>
        <taxon>Eukaryota</taxon>
        <taxon>Metazoa</taxon>
        <taxon>Ecdysozoa</taxon>
        <taxon>Arthropoda</taxon>
        <taxon>Hexapoda</taxon>
        <taxon>Collembola</taxon>
        <taxon>Symphypleona</taxon>
        <taxon>Sminthuridae</taxon>
        <taxon>Allacma</taxon>
    </lineage>
</organism>
<proteinExistence type="predicted"/>
<dbReference type="EMBL" id="CAJVCH010262050">
    <property type="protein sequence ID" value="CAG7734075.1"/>
    <property type="molecule type" value="Genomic_DNA"/>
</dbReference>
<evidence type="ECO:0000256" key="1">
    <source>
        <dbReference type="SAM" id="MobiDB-lite"/>
    </source>
</evidence>
<protein>
    <submittedName>
        <fullName evidence="2">Uncharacterized protein</fullName>
    </submittedName>
</protein>
<gene>
    <name evidence="2" type="ORF">AFUS01_LOCUS22479</name>
</gene>
<evidence type="ECO:0000313" key="2">
    <source>
        <dbReference type="EMBL" id="CAG7734075.1"/>
    </source>
</evidence>
<feature type="non-terminal residue" evidence="2">
    <location>
        <position position="144"/>
    </location>
</feature>
<keyword evidence="3" id="KW-1185">Reference proteome</keyword>